<evidence type="ECO:0000313" key="2">
    <source>
        <dbReference type="EMBL" id="PQJ74905.1"/>
    </source>
</evidence>
<evidence type="ECO:0000313" key="3">
    <source>
        <dbReference type="Proteomes" id="UP000237608"/>
    </source>
</evidence>
<name>A0A2S7WB92_9FLAO</name>
<sequence>MNKKQEQTASFMVRFQQEIFEENGESKVQWKGKISHIQDGDEKRFADFKDALQFMQKKLNALTEEATKNQPQEEQENILQKSLSMWKTIKDVGPKVLKETLKDPKKQLHNLQDQLQDQITTIGEEISEKVQIDQWKNASKSDFHKVQQQIEDLTAEIKKLSKKIDNQKK</sequence>
<dbReference type="EMBL" id="MSCL01000001">
    <property type="protein sequence ID" value="PQJ74905.1"/>
    <property type="molecule type" value="Genomic_DNA"/>
</dbReference>
<dbReference type="OrthoDB" id="1201072at2"/>
<proteinExistence type="predicted"/>
<feature type="coiled-coil region" evidence="1">
    <location>
        <begin position="136"/>
        <end position="163"/>
    </location>
</feature>
<accession>A0A2S7WB92</accession>
<dbReference type="RefSeq" id="WP_105046049.1">
    <property type="nucleotide sequence ID" value="NZ_CP150662.1"/>
</dbReference>
<protein>
    <submittedName>
        <fullName evidence="2">Uncharacterized protein</fullName>
    </submittedName>
</protein>
<organism evidence="2 3">
    <name type="scientific">Polaribacter gangjinensis</name>
    <dbReference type="NCBI Taxonomy" id="574710"/>
    <lineage>
        <taxon>Bacteria</taxon>
        <taxon>Pseudomonadati</taxon>
        <taxon>Bacteroidota</taxon>
        <taxon>Flavobacteriia</taxon>
        <taxon>Flavobacteriales</taxon>
        <taxon>Flavobacteriaceae</taxon>
    </lineage>
</organism>
<comment type="caution">
    <text evidence="2">The sequence shown here is derived from an EMBL/GenBank/DDBJ whole genome shotgun (WGS) entry which is preliminary data.</text>
</comment>
<keyword evidence="1" id="KW-0175">Coiled coil</keyword>
<dbReference type="AlphaFoldDB" id="A0A2S7WB92"/>
<evidence type="ECO:0000256" key="1">
    <source>
        <dbReference type="SAM" id="Coils"/>
    </source>
</evidence>
<dbReference type="Proteomes" id="UP000237608">
    <property type="component" value="Unassembled WGS sequence"/>
</dbReference>
<reference evidence="2 3" key="1">
    <citation type="submission" date="2016-12" db="EMBL/GenBank/DDBJ databases">
        <title>Trade-off between light-utilization and light-protection in marine flavobacteria.</title>
        <authorList>
            <person name="Kumagai Y."/>
            <person name="Yoshizawa S."/>
            <person name="Kogure K."/>
            <person name="Iwasaki W."/>
        </authorList>
    </citation>
    <scope>NUCLEOTIDE SEQUENCE [LARGE SCALE GENOMIC DNA]</scope>
    <source>
        <strain evidence="2 3">KCTC 22729</strain>
    </source>
</reference>
<gene>
    <name evidence="2" type="ORF">BTO13_06435</name>
</gene>
<keyword evidence="3" id="KW-1185">Reference proteome</keyword>